<keyword evidence="2" id="KW-0472">Membrane</keyword>
<reference evidence="3 4" key="1">
    <citation type="journal article" date="2014" name="BMC Genomics">
        <title>Comparative genomics of the major fungal agents of human and animal Sporotrichosis: Sporothrix schenckii and Sporothrix brasiliensis.</title>
        <authorList>
            <person name="Teixeira M.M."/>
            <person name="de Almeida L.G."/>
            <person name="Kubitschek-Barreira P."/>
            <person name="Alves F.L."/>
            <person name="Kioshima E.S."/>
            <person name="Abadio A.K."/>
            <person name="Fernandes L."/>
            <person name="Derengowski L.S."/>
            <person name="Ferreira K.S."/>
            <person name="Souza R.C."/>
            <person name="Ruiz J.C."/>
            <person name="de Andrade N.C."/>
            <person name="Paes H.C."/>
            <person name="Nicola A.M."/>
            <person name="Albuquerque P."/>
            <person name="Gerber A.L."/>
            <person name="Martins V.P."/>
            <person name="Peconick L.D."/>
            <person name="Neto A.V."/>
            <person name="Chaucanez C.B."/>
            <person name="Silva P.A."/>
            <person name="Cunha O.L."/>
            <person name="de Oliveira F.F."/>
            <person name="dos Santos T.C."/>
            <person name="Barros A.L."/>
            <person name="Soares M.A."/>
            <person name="de Oliveira L.M."/>
            <person name="Marini M.M."/>
            <person name="Villalobos-Duno H."/>
            <person name="Cunha M.M."/>
            <person name="de Hoog S."/>
            <person name="da Silveira J.F."/>
            <person name="Henrissat B."/>
            <person name="Nino-Vega G.A."/>
            <person name="Cisalpino P.S."/>
            <person name="Mora-Montes H.M."/>
            <person name="Almeida S.R."/>
            <person name="Stajich J.E."/>
            <person name="Lopes-Bezerra L.M."/>
            <person name="Vasconcelos A.T."/>
            <person name="Felipe M.S."/>
        </authorList>
    </citation>
    <scope>NUCLEOTIDE SEQUENCE [LARGE SCALE GENOMIC DNA]</scope>
    <source>
        <strain evidence="3 4">1099-18</strain>
    </source>
</reference>
<proteinExistence type="predicted"/>
<dbReference type="RefSeq" id="XP_016585066.1">
    <property type="nucleotide sequence ID" value="XM_016730018.1"/>
</dbReference>
<dbReference type="VEuPathDB" id="FungiDB:SPSK_03177"/>
<evidence type="ECO:0000313" key="3">
    <source>
        <dbReference type="EMBL" id="KJR82390.1"/>
    </source>
</evidence>
<feature type="transmembrane region" description="Helical" evidence="2">
    <location>
        <begin position="155"/>
        <end position="184"/>
    </location>
</feature>
<feature type="transmembrane region" description="Helical" evidence="2">
    <location>
        <begin position="204"/>
        <end position="222"/>
    </location>
</feature>
<evidence type="ECO:0000256" key="1">
    <source>
        <dbReference type="SAM" id="MobiDB-lite"/>
    </source>
</evidence>
<dbReference type="GeneID" id="27665295"/>
<keyword evidence="2" id="KW-1133">Transmembrane helix</keyword>
<feature type="transmembrane region" description="Helical" evidence="2">
    <location>
        <begin position="388"/>
        <end position="412"/>
    </location>
</feature>
<dbReference type="KEGG" id="ssck:SPSK_03177"/>
<feature type="transmembrane region" description="Helical" evidence="2">
    <location>
        <begin position="112"/>
        <end position="134"/>
    </location>
</feature>
<organism evidence="3 4">
    <name type="scientific">Sporothrix schenckii 1099-18</name>
    <dbReference type="NCBI Taxonomy" id="1397361"/>
    <lineage>
        <taxon>Eukaryota</taxon>
        <taxon>Fungi</taxon>
        <taxon>Dikarya</taxon>
        <taxon>Ascomycota</taxon>
        <taxon>Pezizomycotina</taxon>
        <taxon>Sordariomycetes</taxon>
        <taxon>Sordariomycetidae</taxon>
        <taxon>Ophiostomatales</taxon>
        <taxon>Ophiostomataceae</taxon>
        <taxon>Sporothrix</taxon>
    </lineage>
</organism>
<feature type="compositionally biased region" description="Gly residues" evidence="1">
    <location>
        <begin position="439"/>
        <end position="448"/>
    </location>
</feature>
<dbReference type="EMBL" id="AXCR01000010">
    <property type="protein sequence ID" value="KJR82390.1"/>
    <property type="molecule type" value="Genomic_DNA"/>
</dbReference>
<keyword evidence="2" id="KW-0812">Transmembrane</keyword>
<reference evidence="3 4" key="2">
    <citation type="journal article" date="2015" name="Eukaryot. Cell">
        <title>Asexual propagation of a virulent clone complex in a human and feline outbreak of sporotrichosis.</title>
        <authorList>
            <person name="Teixeira Mde M."/>
            <person name="Rodrigues A.M."/>
            <person name="Tsui C.K."/>
            <person name="de Almeida L.G."/>
            <person name="Van Diepeningen A.D."/>
            <person name="van den Ende B.G."/>
            <person name="Fernandes G.F."/>
            <person name="Kano R."/>
            <person name="Hamelin R.C."/>
            <person name="Lopes-Bezerra L.M."/>
            <person name="Vasconcelos A.T."/>
            <person name="de Hoog S."/>
            <person name="de Camargo Z.P."/>
            <person name="Felipe M.S."/>
        </authorList>
    </citation>
    <scope>NUCLEOTIDE SEQUENCE [LARGE SCALE GENOMIC DNA]</scope>
    <source>
        <strain evidence="3 4">1099-18</strain>
    </source>
</reference>
<evidence type="ECO:0000313" key="4">
    <source>
        <dbReference type="Proteomes" id="UP000033710"/>
    </source>
</evidence>
<feature type="transmembrane region" description="Helical" evidence="2">
    <location>
        <begin position="344"/>
        <end position="368"/>
    </location>
</feature>
<dbReference type="OrthoDB" id="4582561at2759"/>
<accession>A0A0F2M0V8</accession>
<feature type="region of interest" description="Disordered" evidence="1">
    <location>
        <begin position="431"/>
        <end position="451"/>
    </location>
</feature>
<name>A0A0F2M0V8_SPOSC</name>
<feature type="transmembrane region" description="Helical" evidence="2">
    <location>
        <begin position="234"/>
        <end position="253"/>
    </location>
</feature>
<dbReference type="Proteomes" id="UP000033710">
    <property type="component" value="Unassembled WGS sequence"/>
</dbReference>
<sequence length="652" mass="72776">MADTFYGWTPPDVDAALFNDSNCGVAAQWLSAYINSRYNDTDLSDPPLMATYQYISALVPSGGELPTFGQVAQWLADGSANSTLYEAMVQFPYAYCPAEMCEKLVWDGDGDLAGVGVMVVYYLAAVFSTLYFVLISADQFEPFRTFEYHHRRWNWFVAAFHETVQAFLDTGLLFCIAMLIASVYRHGSSRMHPDKSHSIYQLTNATYIGIFTIFPPMLLQIVSPNRRRRRIRAFLWLIAVVLAVVLTALYYSLETNADKVLNLLDRESAVSDFIWELNCEPLDLRDGLDDALITALVILVVNFLPWAYHIFVPRKVRHSIRERSCIGRLNTTKPGRHGRDWWKYVLTIVRTTDGAICCLMMWALLGLFTKYRSAVLSVMGPENANTEWSFAQVFALATWVPVAIDLCTIYIYGAKEGLEGKVSENFKVVANDNNDRKSSGGGGGGGIDGPNDVDYSNLDPYQIVPAQNKSAATSHYDAVSNDTQMQYVGSGGQFTDGQYNNGVFSSNDNSNNSNNMVPYSGNTSYDTTHYGAGGAGNVVGQFAPQQYAPQQFAPQQFAPQQFTPQYDQSMTKEPMEEVQLMGQYVQPMQAEQPIQQVQQVHQVQQVQQVPPEQYRSNTVSSVQTHSSGQSTQPVTYEYMHQDPAAMHGGVQQ</sequence>
<dbReference type="AlphaFoldDB" id="A0A0F2M0V8"/>
<protein>
    <submittedName>
        <fullName evidence="3">Uncharacterized protein</fullName>
    </submittedName>
</protein>
<feature type="transmembrane region" description="Helical" evidence="2">
    <location>
        <begin position="291"/>
        <end position="311"/>
    </location>
</feature>
<evidence type="ECO:0000256" key="2">
    <source>
        <dbReference type="SAM" id="Phobius"/>
    </source>
</evidence>
<gene>
    <name evidence="3" type="ORF">SPSK_03177</name>
</gene>
<comment type="caution">
    <text evidence="3">The sequence shown here is derived from an EMBL/GenBank/DDBJ whole genome shotgun (WGS) entry which is preliminary data.</text>
</comment>